<dbReference type="InterPro" id="IPR000326">
    <property type="entry name" value="PAP2/HPO"/>
</dbReference>
<keyword evidence="1" id="KW-0472">Membrane</keyword>
<dbReference type="FunCoup" id="A0A7G1G7Y7">
    <property type="interactions" value="27"/>
</dbReference>
<organism evidence="3 4">
    <name type="scientific">Tepiditoga spiralis</name>
    <dbReference type="NCBI Taxonomy" id="2108365"/>
    <lineage>
        <taxon>Bacteria</taxon>
        <taxon>Thermotogati</taxon>
        <taxon>Thermotogota</taxon>
        <taxon>Thermotogae</taxon>
        <taxon>Petrotogales</taxon>
        <taxon>Petrotogaceae</taxon>
        <taxon>Tepiditoga</taxon>
    </lineage>
</organism>
<dbReference type="SMART" id="SM00014">
    <property type="entry name" value="acidPPc"/>
    <property type="match status" value="1"/>
</dbReference>
<keyword evidence="4" id="KW-1185">Reference proteome</keyword>
<dbReference type="InParanoid" id="A0A7G1G7Y7"/>
<feature type="transmembrane region" description="Helical" evidence="1">
    <location>
        <begin position="123"/>
        <end position="140"/>
    </location>
</feature>
<reference evidence="3 4" key="1">
    <citation type="submission" date="2018-06" db="EMBL/GenBank/DDBJ databases">
        <title>Genome sequencing of Oceanotoga sp. sy52.</title>
        <authorList>
            <person name="Mori K."/>
        </authorList>
    </citation>
    <scope>NUCLEOTIDE SEQUENCE [LARGE SCALE GENOMIC DNA]</scope>
    <source>
        <strain evidence="4">sy52</strain>
    </source>
</reference>
<evidence type="ECO:0000313" key="4">
    <source>
        <dbReference type="Proteomes" id="UP000516361"/>
    </source>
</evidence>
<feature type="transmembrane region" description="Helical" evidence="1">
    <location>
        <begin position="23"/>
        <end position="46"/>
    </location>
</feature>
<protein>
    <submittedName>
        <fullName evidence="3">Phosphatase PAP2 family protein</fullName>
    </submittedName>
</protein>
<sequence>MDKAIIDFFQNFTTSNHFILNNIFIFFTKIGNLGMIWILISLLFLIFKSTRKIGIVSLLSLFFSFIISNLFLKHLIARPRPFTTYDLKILIPLPKDFSFPSGHASASFASAFGIFLSSNKKSLKWVVITLASLIAFSRIYLSVHYFIDVISGVGIGIFCGYLSIKIYEKIMKNK</sequence>
<keyword evidence="1" id="KW-1133">Transmembrane helix</keyword>
<dbReference type="AlphaFoldDB" id="A0A7G1G7Y7"/>
<proteinExistence type="predicted"/>
<gene>
    <name evidence="3" type="ORF">OSSY52_11980</name>
</gene>
<dbReference type="RefSeq" id="WP_190613374.1">
    <property type="nucleotide sequence ID" value="NZ_AP018712.1"/>
</dbReference>
<feature type="transmembrane region" description="Helical" evidence="1">
    <location>
        <begin position="53"/>
        <end position="77"/>
    </location>
</feature>
<dbReference type="Pfam" id="PF01569">
    <property type="entry name" value="PAP2"/>
    <property type="match status" value="1"/>
</dbReference>
<dbReference type="PANTHER" id="PTHR14969">
    <property type="entry name" value="SPHINGOSINE-1-PHOSPHATE PHOSPHOHYDROLASE"/>
    <property type="match status" value="1"/>
</dbReference>
<dbReference type="Proteomes" id="UP000516361">
    <property type="component" value="Chromosome"/>
</dbReference>
<feature type="domain" description="Phosphatidic acid phosphatase type 2/haloperoxidase" evidence="2">
    <location>
        <begin position="53"/>
        <end position="164"/>
    </location>
</feature>
<accession>A0A7G1G7Y7</accession>
<feature type="transmembrane region" description="Helical" evidence="1">
    <location>
        <begin position="146"/>
        <end position="164"/>
    </location>
</feature>
<evidence type="ECO:0000313" key="3">
    <source>
        <dbReference type="EMBL" id="BBE31057.1"/>
    </source>
</evidence>
<dbReference type="EMBL" id="AP018712">
    <property type="protein sequence ID" value="BBE31057.1"/>
    <property type="molecule type" value="Genomic_DNA"/>
</dbReference>
<dbReference type="Gene3D" id="1.20.144.10">
    <property type="entry name" value="Phosphatidic acid phosphatase type 2/haloperoxidase"/>
    <property type="match status" value="2"/>
</dbReference>
<evidence type="ECO:0000259" key="2">
    <source>
        <dbReference type="SMART" id="SM00014"/>
    </source>
</evidence>
<evidence type="ECO:0000256" key="1">
    <source>
        <dbReference type="SAM" id="Phobius"/>
    </source>
</evidence>
<dbReference type="PANTHER" id="PTHR14969:SF13">
    <property type="entry name" value="AT30094P"/>
    <property type="match status" value="1"/>
</dbReference>
<keyword evidence="1" id="KW-0812">Transmembrane</keyword>
<name>A0A7G1G7Y7_9BACT</name>
<dbReference type="SUPFAM" id="SSF48317">
    <property type="entry name" value="Acid phosphatase/Vanadium-dependent haloperoxidase"/>
    <property type="match status" value="1"/>
</dbReference>
<dbReference type="InterPro" id="IPR036938">
    <property type="entry name" value="PAP2/HPO_sf"/>
</dbReference>
<dbReference type="KEGG" id="ocy:OSSY52_11980"/>
<feature type="transmembrane region" description="Helical" evidence="1">
    <location>
        <begin position="97"/>
        <end position="116"/>
    </location>
</feature>